<gene>
    <name evidence="1" type="ORF">DPQ25_09555</name>
</gene>
<proteinExistence type="predicted"/>
<name>A0A328U9U9_9FIRM</name>
<dbReference type="GO" id="GO:0016787">
    <property type="term" value="F:hydrolase activity"/>
    <property type="evidence" value="ECO:0007669"/>
    <property type="project" value="UniProtKB-KW"/>
</dbReference>
<dbReference type="Proteomes" id="UP000249377">
    <property type="component" value="Unassembled WGS sequence"/>
</dbReference>
<reference evidence="1 2" key="1">
    <citation type="submission" date="2018-06" db="EMBL/GenBank/DDBJ databases">
        <title>Noncontiguous genome sequence of Ruminococcaceae bacterium ASD2818.</title>
        <authorList>
            <person name="Chaplin A.V."/>
            <person name="Sokolova S.R."/>
            <person name="Kochetkova T.O."/>
            <person name="Goltsov A.Y."/>
            <person name="Trofimov D.Y."/>
            <person name="Efimov B.A."/>
        </authorList>
    </citation>
    <scope>NUCLEOTIDE SEQUENCE [LARGE SCALE GENOMIC DNA]</scope>
    <source>
        <strain evidence="1 2">ASD2818</strain>
    </source>
</reference>
<comment type="caution">
    <text evidence="1">The sequence shown here is derived from an EMBL/GenBank/DDBJ whole genome shotgun (WGS) entry which is preliminary data.</text>
</comment>
<keyword evidence="2" id="KW-1185">Reference proteome</keyword>
<keyword evidence="1" id="KW-0378">Hydrolase</keyword>
<dbReference type="AlphaFoldDB" id="A0A328U9U9"/>
<dbReference type="Gene3D" id="3.20.20.80">
    <property type="entry name" value="Glycosidases"/>
    <property type="match status" value="1"/>
</dbReference>
<dbReference type="CDD" id="cd03143">
    <property type="entry name" value="A4_beta-galactosidase_middle_domain"/>
    <property type="match status" value="1"/>
</dbReference>
<protein>
    <submittedName>
        <fullName evidence="1">Glycoside hydrolase</fullName>
    </submittedName>
</protein>
<dbReference type="RefSeq" id="WP_112332955.1">
    <property type="nucleotide sequence ID" value="NZ_QLYR01000006.1"/>
</dbReference>
<evidence type="ECO:0000313" key="2">
    <source>
        <dbReference type="Proteomes" id="UP000249377"/>
    </source>
</evidence>
<sequence>MKYTLIYDPTAPFDGVRPSEADLARLSEQFNLMSFTGPLPAETTVLVNLHGKYFPKEWWKELSDGLKRGMGYLSFSAEAPLSRPVYRSGGEWYAERPQTAYHKRLMIQNSIPIERARQEQLRCNADFPVLAGSLQAFELTDTQGLIVQFTSADDHPGACGSSGPIDGDIVPLIQAVGANGAPVAACVEMIECFRGPMAGARHILINQNPSEAFWSHGGAEILGRLADLSAAGAVRFYPQPGYALYYPQEAPTLKLAYESLRGARDARLSLAVQKDGRTLWAQEQALRLEPEIGYEQLVLPFAVEAGFYRVEAALTVEGEPARRYRQGFWGYDAGLLASAGTVSCGRDYFLKDGKALPVVGMTYMQSDLHRKFLFLPNPCRWDEDFAEMKRAGINMVRTGVWTAYRQVMFIDGHPDEGVMRAFQAMVHTACRHDMPLVFCFFAFTPEQWEGVNCYLDPDSLRAQKRYIAAFLDRAENCGLVSWDLINEPSVCNPQRLWSSRPNGDAFELAAWRAYLRRVHGTAERLQERWNVSADACPDFESAPLPEEGCFNDDPTYAQAVNGFPAFDYHLFTMQVMNGWIREMSDFIRQKGNTQLVTVGQDESLPGKKPHPLLFSCCTDYVCNHSWWLMDGIYQDGVFAKPAGQPALIQETGIMYVANADGRARRSFHETRNILERKYGLAFGAGCAGAVHWLWNTNCQMDNLNEAHIGALLADGSQKAEADVSYDYGRFMRACAPYMGDLRPERVAVVLPFSNLFSVRNCAEQILVTVSRVLGYELKVPFQAVSEYELSAGMDYDVVIVPSPRILTDSCFAALSALAEKGAAIVLTGAYCQDEYFTTKTERLGRLSSTAEILPAQREEKLELDGAVYFASYSGDSLAFVDKAAPDGGGNAVVRVPSGKGQWIWCSLPLELNGNHTLLRAFYSYALGCAGYVSDIEPEAFEPGVLLRKLKFSATGASLFVAVSENGVDTDIGFTDRETGRAYRFAVEAGRAALFLCDAGGAVLHAYRDLNIES</sequence>
<dbReference type="EMBL" id="QLYR01000006">
    <property type="protein sequence ID" value="RAQ28243.1"/>
    <property type="molecule type" value="Genomic_DNA"/>
</dbReference>
<dbReference type="SUPFAM" id="SSF51445">
    <property type="entry name" value="(Trans)glycosidases"/>
    <property type="match status" value="1"/>
</dbReference>
<organism evidence="1 2">
    <name type="scientific">Hydrogeniiclostridium mannosilyticum</name>
    <dbReference type="NCBI Taxonomy" id="2764322"/>
    <lineage>
        <taxon>Bacteria</taxon>
        <taxon>Bacillati</taxon>
        <taxon>Bacillota</taxon>
        <taxon>Clostridia</taxon>
        <taxon>Eubacteriales</taxon>
        <taxon>Acutalibacteraceae</taxon>
        <taxon>Hydrogeniiclostridium</taxon>
    </lineage>
</organism>
<dbReference type="InterPro" id="IPR017853">
    <property type="entry name" value="GH"/>
</dbReference>
<evidence type="ECO:0000313" key="1">
    <source>
        <dbReference type="EMBL" id="RAQ28243.1"/>
    </source>
</evidence>
<accession>A0A328U9U9</accession>